<dbReference type="InterPro" id="IPR018958">
    <property type="entry name" value="Knr4/Smi1-like_dom"/>
</dbReference>
<dbReference type="InterPro" id="IPR006311">
    <property type="entry name" value="TAT_signal"/>
</dbReference>
<dbReference type="PANTHER" id="PTHR47432">
    <property type="entry name" value="CELL WALL ASSEMBLY REGULATOR SMI1"/>
    <property type="match status" value="1"/>
</dbReference>
<dbReference type="RefSeq" id="WP_147494166.1">
    <property type="nucleotide sequence ID" value="NZ_CP041659.1"/>
</dbReference>
<dbReference type="SMART" id="SM00860">
    <property type="entry name" value="SMI1_KNR4"/>
    <property type="match status" value="1"/>
</dbReference>
<gene>
    <name evidence="3" type="ORF">FMM02_06950</name>
</gene>
<dbReference type="Pfam" id="PF09346">
    <property type="entry name" value="SMI1_KNR4"/>
    <property type="match status" value="1"/>
</dbReference>
<dbReference type="PROSITE" id="PS51318">
    <property type="entry name" value="TAT"/>
    <property type="match status" value="1"/>
</dbReference>
<dbReference type="Proteomes" id="UP000321857">
    <property type="component" value="Chromosome"/>
</dbReference>
<protein>
    <recommendedName>
        <fullName evidence="2">Knr4/Smi1-like domain-containing protein</fullName>
    </recommendedName>
</protein>
<name>A0A516IS28_9SPHN</name>
<dbReference type="OrthoDB" id="7593948at2"/>
<feature type="region of interest" description="Disordered" evidence="1">
    <location>
        <begin position="39"/>
        <end position="58"/>
    </location>
</feature>
<evidence type="ECO:0000259" key="2">
    <source>
        <dbReference type="SMART" id="SM00860"/>
    </source>
</evidence>
<reference evidence="3 4" key="1">
    <citation type="submission" date="2019-07" db="EMBL/GenBank/DDBJ databases">
        <title>Sphingomonas AE3 Genome sequencing and assembly.</title>
        <authorList>
            <person name="Kim H."/>
        </authorList>
    </citation>
    <scope>NUCLEOTIDE SEQUENCE [LARGE SCALE GENOMIC DNA]</scope>
    <source>
        <strain evidence="3 4">AE3</strain>
    </source>
</reference>
<accession>A0A516IS28</accession>
<dbReference type="AlphaFoldDB" id="A0A516IS28"/>
<dbReference type="EMBL" id="CP041659">
    <property type="protein sequence ID" value="QDP19717.1"/>
    <property type="molecule type" value="Genomic_DNA"/>
</dbReference>
<dbReference type="InterPro" id="IPR037883">
    <property type="entry name" value="Knr4/Smi1-like_sf"/>
</dbReference>
<feature type="compositionally biased region" description="Basic and acidic residues" evidence="1">
    <location>
        <begin position="258"/>
        <end position="267"/>
    </location>
</feature>
<evidence type="ECO:0000313" key="4">
    <source>
        <dbReference type="Proteomes" id="UP000321857"/>
    </source>
</evidence>
<dbReference type="Gene3D" id="3.40.1580.10">
    <property type="entry name" value="SMI1/KNR4-like"/>
    <property type="match status" value="1"/>
</dbReference>
<dbReference type="PANTHER" id="PTHR47432:SF1">
    <property type="entry name" value="CELL WALL ASSEMBLY REGULATOR SMI1"/>
    <property type="match status" value="1"/>
</dbReference>
<dbReference type="KEGG" id="sxa:FMM02_06950"/>
<organism evidence="3 4">
    <name type="scientific">Sphingomonas xanthus</name>
    <dbReference type="NCBI Taxonomy" id="2594473"/>
    <lineage>
        <taxon>Bacteria</taxon>
        <taxon>Pseudomonadati</taxon>
        <taxon>Pseudomonadota</taxon>
        <taxon>Alphaproteobacteria</taxon>
        <taxon>Sphingomonadales</taxon>
        <taxon>Sphingomonadaceae</taxon>
        <taxon>Sphingomonas</taxon>
    </lineage>
</organism>
<evidence type="ECO:0000313" key="3">
    <source>
        <dbReference type="EMBL" id="QDP19717.1"/>
    </source>
</evidence>
<dbReference type="InterPro" id="IPR051873">
    <property type="entry name" value="KNR4/SMI1_regulator"/>
</dbReference>
<proteinExistence type="predicted"/>
<dbReference type="SUPFAM" id="SSF160631">
    <property type="entry name" value="SMI1/KNR4-like"/>
    <property type="match status" value="1"/>
</dbReference>
<evidence type="ECO:0000256" key="1">
    <source>
        <dbReference type="SAM" id="MobiDB-lite"/>
    </source>
</evidence>
<sequence>MTDTPTSRRGVMIGGAAVGAAVLGLFGPAMCAKVRMDRGSPLPSGAAPQRPQGKSKPMIDEDIAPVLARLDAWYAANLRPDKYRFNPPATDAQIDALERLVGVQLPSAYRQLYRWHDGENNDRWGHIYGLPILPLKQVAEHWTQWNRTLAELGGNRYLIPGSSWPEGAIDPAYVNPRWIPLTADGSSDHIGIDFDPWPRGRVGQVILFGRNEEVKAVLAPSLGTFLGWIADLLESGNFLVDPEPGVQQLREFRLKQPESDGFHDGARKLLGAPSQFP</sequence>
<feature type="domain" description="Knr4/Smi1-like" evidence="2">
    <location>
        <begin position="88"/>
        <end position="231"/>
    </location>
</feature>
<keyword evidence="4" id="KW-1185">Reference proteome</keyword>
<feature type="region of interest" description="Disordered" evidence="1">
    <location>
        <begin position="258"/>
        <end position="277"/>
    </location>
</feature>